<protein>
    <submittedName>
        <fullName evidence="3">Uncharacterized protein LOC105230984 isoform X1</fullName>
    </submittedName>
</protein>
<dbReference type="Gene3D" id="3.90.1200.10">
    <property type="match status" value="1"/>
</dbReference>
<evidence type="ECO:0000313" key="2">
    <source>
        <dbReference type="Proteomes" id="UP001652620"/>
    </source>
</evidence>
<dbReference type="InterPro" id="IPR004119">
    <property type="entry name" value="EcKL"/>
</dbReference>
<dbReference type="InterPro" id="IPR015897">
    <property type="entry name" value="CHK_kinase-like"/>
</dbReference>
<organism evidence="2 3">
    <name type="scientific">Bactrocera dorsalis</name>
    <name type="common">Oriental fruit fly</name>
    <name type="synonym">Dacus dorsalis</name>
    <dbReference type="NCBI Taxonomy" id="27457"/>
    <lineage>
        <taxon>Eukaryota</taxon>
        <taxon>Metazoa</taxon>
        <taxon>Ecdysozoa</taxon>
        <taxon>Arthropoda</taxon>
        <taxon>Hexapoda</taxon>
        <taxon>Insecta</taxon>
        <taxon>Pterygota</taxon>
        <taxon>Neoptera</taxon>
        <taxon>Endopterygota</taxon>
        <taxon>Diptera</taxon>
        <taxon>Brachycera</taxon>
        <taxon>Muscomorpha</taxon>
        <taxon>Tephritoidea</taxon>
        <taxon>Tephritidae</taxon>
        <taxon>Bactrocera</taxon>
        <taxon>Bactrocera</taxon>
    </lineage>
</organism>
<evidence type="ECO:0000313" key="3">
    <source>
        <dbReference type="RefSeq" id="XP_011210346.2"/>
    </source>
</evidence>
<dbReference type="Pfam" id="PF02958">
    <property type="entry name" value="EcKL"/>
    <property type="match status" value="1"/>
</dbReference>
<dbReference type="GeneID" id="105230984"/>
<dbReference type="PANTHER" id="PTHR11012">
    <property type="entry name" value="PROTEIN KINASE-LIKE DOMAIN-CONTAINING"/>
    <property type="match status" value="1"/>
</dbReference>
<dbReference type="InterPro" id="IPR011009">
    <property type="entry name" value="Kinase-like_dom_sf"/>
</dbReference>
<dbReference type="InParanoid" id="A0A6I9VCG2"/>
<dbReference type="OrthoDB" id="8250698at2759"/>
<dbReference type="KEGG" id="bdr:105230984"/>
<reference evidence="2" key="1">
    <citation type="submission" date="2025-05" db="UniProtKB">
        <authorList>
            <consortium name="RefSeq"/>
        </authorList>
    </citation>
    <scope>NUCLEOTIDE SEQUENCE [LARGE SCALE GENOMIC DNA]</scope>
</reference>
<dbReference type="AlphaFoldDB" id="A0A6I9VCG2"/>
<dbReference type="Proteomes" id="UP001652620">
    <property type="component" value="Chromosome 2"/>
</dbReference>
<dbReference type="RefSeq" id="XP_011210346.2">
    <property type="nucleotide sequence ID" value="XM_011212044.4"/>
</dbReference>
<keyword evidence="2" id="KW-1185">Reference proteome</keyword>
<evidence type="ECO:0000259" key="1">
    <source>
        <dbReference type="SMART" id="SM00587"/>
    </source>
</evidence>
<feature type="domain" description="CHK kinase-like" evidence="1">
    <location>
        <begin position="142"/>
        <end position="336"/>
    </location>
</feature>
<dbReference type="SUPFAM" id="SSF56112">
    <property type="entry name" value="Protein kinase-like (PK-like)"/>
    <property type="match status" value="1"/>
</dbReference>
<sequence length="420" mass="48607">MATNEKNSEAHLTSPDWLNVAFFENILKQVEAESAKVTNLELKPGTLQNDNYSTVMYRTKVNYRLQSQPKQEKTSSFILKVKPFVEGVKKEMLGDLHLFQTEILMYTKMLPKIEKVLRQYGDQTVLAPKLIASSTSPTQTYVMFNDLTVQGYTTIGSRYIHLDEGKIAMLKLAKLHAISYKLNKEREEAASTSLDKGLINSIDPEKFPFIKHGIRLLKEVLSEHVDLKQFVPHIESVEHLLLPKTLELFKAHSSGKRDGLLVLNHGDFHLKNMMIQAVDGKLTDLMLFDYQISIFGSPAIDLHYAFTMMFSPEMRRDHYDVLLNFYISNFQQTLRKMEFKGHIPTDIEIRQELKKHKYWQLFVFLIFLNINHALVEEDGDLAGIIENPTVLKQSLQNPKLLEELRELLPRFLENGYFELE</sequence>
<dbReference type="SMART" id="SM00587">
    <property type="entry name" value="CHK"/>
    <property type="match status" value="1"/>
</dbReference>
<accession>A0A6I9VCG2</accession>
<dbReference type="PANTHER" id="PTHR11012:SF12">
    <property type="entry name" value="CHK KINASE-LIKE DOMAIN-CONTAINING PROTEIN-RELATED"/>
    <property type="match status" value="1"/>
</dbReference>
<gene>
    <name evidence="3" type="primary">LOC105230984</name>
</gene>
<name>A0A6I9VCG2_BACDO</name>
<proteinExistence type="predicted"/>
<reference evidence="3" key="2">
    <citation type="submission" date="2025-08" db="UniProtKB">
        <authorList>
            <consortium name="RefSeq"/>
        </authorList>
    </citation>
    <scope>IDENTIFICATION</scope>
    <source>
        <tissue evidence="3">Adult</tissue>
    </source>
</reference>